<evidence type="ECO:0000313" key="2">
    <source>
        <dbReference type="Proteomes" id="UP000327044"/>
    </source>
</evidence>
<dbReference type="Proteomes" id="UP000327044">
    <property type="component" value="Unassembled WGS sequence"/>
</dbReference>
<proteinExistence type="predicted"/>
<accession>A0A5N4A389</accession>
<dbReference type="InParanoid" id="A0A5N4A389"/>
<protein>
    <submittedName>
        <fullName evidence="1">Uncharacterized protein</fullName>
    </submittedName>
</protein>
<dbReference type="AlphaFoldDB" id="A0A5N4A389"/>
<organism evidence="1 2">
    <name type="scientific">Photinus pyralis</name>
    <name type="common">Common eastern firefly</name>
    <name type="synonym">Lampyris pyralis</name>
    <dbReference type="NCBI Taxonomy" id="7054"/>
    <lineage>
        <taxon>Eukaryota</taxon>
        <taxon>Metazoa</taxon>
        <taxon>Ecdysozoa</taxon>
        <taxon>Arthropoda</taxon>
        <taxon>Hexapoda</taxon>
        <taxon>Insecta</taxon>
        <taxon>Pterygota</taxon>
        <taxon>Neoptera</taxon>
        <taxon>Endopterygota</taxon>
        <taxon>Coleoptera</taxon>
        <taxon>Polyphaga</taxon>
        <taxon>Elateriformia</taxon>
        <taxon>Elateroidea</taxon>
        <taxon>Lampyridae</taxon>
        <taxon>Lampyrinae</taxon>
        <taxon>Photinus</taxon>
    </lineage>
</organism>
<gene>
    <name evidence="1" type="ORF">PPYR_03539</name>
</gene>
<name>A0A5N4A389_PHOPY</name>
<reference evidence="1 2" key="1">
    <citation type="journal article" date="2018" name="Elife">
        <title>Firefly genomes illuminate parallel origins of bioluminescence in beetles.</title>
        <authorList>
            <person name="Fallon T.R."/>
            <person name="Lower S.E."/>
            <person name="Chang C.H."/>
            <person name="Bessho-Uehara M."/>
            <person name="Martin G.J."/>
            <person name="Bewick A.J."/>
            <person name="Behringer M."/>
            <person name="Debat H.J."/>
            <person name="Wong I."/>
            <person name="Day J.C."/>
            <person name="Suvorov A."/>
            <person name="Silva C.J."/>
            <person name="Stanger-Hall K.F."/>
            <person name="Hall D.W."/>
            <person name="Schmitz R.J."/>
            <person name="Nelson D.R."/>
            <person name="Lewis S.M."/>
            <person name="Shigenobu S."/>
            <person name="Bybee S.M."/>
            <person name="Larracuente A.M."/>
            <person name="Oba Y."/>
            <person name="Weng J.K."/>
        </authorList>
    </citation>
    <scope>NUCLEOTIDE SEQUENCE [LARGE SCALE GENOMIC DNA]</scope>
    <source>
        <strain evidence="1">1611_PpyrPB1</strain>
        <tissue evidence="1">Whole body</tissue>
    </source>
</reference>
<keyword evidence="2" id="KW-1185">Reference proteome</keyword>
<comment type="caution">
    <text evidence="1">The sequence shown here is derived from an EMBL/GenBank/DDBJ whole genome shotgun (WGS) entry which is preliminary data.</text>
</comment>
<sequence length="79" mass="8857">MMTEIVKVEVKQEEEEVHTFIAENGFDSSDVYSTIKQEHAESTIVADPLNVTCNQKDVDIQNESSSNFLMCGRVSLAFV</sequence>
<dbReference type="EMBL" id="VVIM01000011">
    <property type="protein sequence ID" value="KAB0791739.1"/>
    <property type="molecule type" value="Genomic_DNA"/>
</dbReference>
<evidence type="ECO:0000313" key="1">
    <source>
        <dbReference type="EMBL" id="KAB0791739.1"/>
    </source>
</evidence>